<evidence type="ECO:0000256" key="3">
    <source>
        <dbReference type="ARBA" id="ARBA00022512"/>
    </source>
</evidence>
<dbReference type="OrthoDB" id="4225815at2759"/>
<sequence length="129" mass="12804">MLSPISVLTALLVSSLAVATGIPTLTTTTTTTTTVTVTSTPTCPPSSQCNTADIQCCNSVQSANSPDSVAALSKLGIVVNDPTTQIGLDCTPLTAVGIGGASCNSQPVCCENNNFNGLVAIGCVSINVA</sequence>
<protein>
    <recommendedName>
        <fullName evidence="7">Hydrophobin</fullName>
    </recommendedName>
</protein>
<keyword evidence="9" id="KW-1185">Reference proteome</keyword>
<dbReference type="GO" id="GO:0009277">
    <property type="term" value="C:fungal-type cell wall"/>
    <property type="evidence" value="ECO:0007669"/>
    <property type="project" value="InterPro"/>
</dbReference>
<dbReference type="PROSITE" id="PS00956">
    <property type="entry name" value="HYDROPHOBIN"/>
    <property type="match status" value="1"/>
</dbReference>
<keyword evidence="5 7" id="KW-0732">Signal</keyword>
<accession>A0A4S8LNH6</accession>
<comment type="subcellular location">
    <subcellularLocation>
        <location evidence="1 7">Secreted</location>
        <location evidence="1 7">Cell wall</location>
    </subcellularLocation>
</comment>
<feature type="signal peptide" evidence="7">
    <location>
        <begin position="1"/>
        <end position="19"/>
    </location>
</feature>
<dbReference type="SMART" id="SM00075">
    <property type="entry name" value="HYDRO"/>
    <property type="match status" value="1"/>
</dbReference>
<evidence type="ECO:0000256" key="5">
    <source>
        <dbReference type="ARBA" id="ARBA00022729"/>
    </source>
</evidence>
<comment type="similarity">
    <text evidence="2 7">Belongs to the fungal hydrophobin family.</text>
</comment>
<keyword evidence="6 7" id="KW-1015">Disulfide bond</keyword>
<proteinExistence type="inferred from homology"/>
<reference evidence="8 9" key="1">
    <citation type="journal article" date="2019" name="Nat. Ecol. Evol.">
        <title>Megaphylogeny resolves global patterns of mushroom evolution.</title>
        <authorList>
            <person name="Varga T."/>
            <person name="Krizsan K."/>
            <person name="Foldi C."/>
            <person name="Dima B."/>
            <person name="Sanchez-Garcia M."/>
            <person name="Sanchez-Ramirez S."/>
            <person name="Szollosi G.J."/>
            <person name="Szarkandi J.G."/>
            <person name="Papp V."/>
            <person name="Albert L."/>
            <person name="Andreopoulos W."/>
            <person name="Angelini C."/>
            <person name="Antonin V."/>
            <person name="Barry K.W."/>
            <person name="Bougher N.L."/>
            <person name="Buchanan P."/>
            <person name="Buyck B."/>
            <person name="Bense V."/>
            <person name="Catcheside P."/>
            <person name="Chovatia M."/>
            <person name="Cooper J."/>
            <person name="Damon W."/>
            <person name="Desjardin D."/>
            <person name="Finy P."/>
            <person name="Geml J."/>
            <person name="Haridas S."/>
            <person name="Hughes K."/>
            <person name="Justo A."/>
            <person name="Karasinski D."/>
            <person name="Kautmanova I."/>
            <person name="Kiss B."/>
            <person name="Kocsube S."/>
            <person name="Kotiranta H."/>
            <person name="LaButti K.M."/>
            <person name="Lechner B.E."/>
            <person name="Liimatainen K."/>
            <person name="Lipzen A."/>
            <person name="Lukacs Z."/>
            <person name="Mihaltcheva S."/>
            <person name="Morgado L.N."/>
            <person name="Niskanen T."/>
            <person name="Noordeloos M.E."/>
            <person name="Ohm R.A."/>
            <person name="Ortiz-Santana B."/>
            <person name="Ovrebo C."/>
            <person name="Racz N."/>
            <person name="Riley R."/>
            <person name="Savchenko A."/>
            <person name="Shiryaev A."/>
            <person name="Soop K."/>
            <person name="Spirin V."/>
            <person name="Szebenyi C."/>
            <person name="Tomsovsky M."/>
            <person name="Tulloss R.E."/>
            <person name="Uehling J."/>
            <person name="Grigoriev I.V."/>
            <person name="Vagvolgyi C."/>
            <person name="Papp T."/>
            <person name="Martin F.M."/>
            <person name="Miettinen O."/>
            <person name="Hibbett D.S."/>
            <person name="Nagy L.G."/>
        </authorList>
    </citation>
    <scope>NUCLEOTIDE SEQUENCE [LARGE SCALE GENOMIC DNA]</scope>
    <source>
        <strain evidence="8 9">CBS 962.96</strain>
    </source>
</reference>
<organism evidence="8 9">
    <name type="scientific">Dendrothele bispora (strain CBS 962.96)</name>
    <dbReference type="NCBI Taxonomy" id="1314807"/>
    <lineage>
        <taxon>Eukaryota</taxon>
        <taxon>Fungi</taxon>
        <taxon>Dikarya</taxon>
        <taxon>Basidiomycota</taxon>
        <taxon>Agaricomycotina</taxon>
        <taxon>Agaricomycetes</taxon>
        <taxon>Agaricomycetidae</taxon>
        <taxon>Agaricales</taxon>
        <taxon>Agaricales incertae sedis</taxon>
        <taxon>Dendrothele</taxon>
    </lineage>
</organism>
<dbReference type="InterPro" id="IPR019778">
    <property type="entry name" value="Class_I_Hydrophobin_CS"/>
</dbReference>
<feature type="chain" id="PRO_5020816784" description="Hydrophobin" evidence="7">
    <location>
        <begin position="20"/>
        <end position="129"/>
    </location>
</feature>
<evidence type="ECO:0000313" key="9">
    <source>
        <dbReference type="Proteomes" id="UP000297245"/>
    </source>
</evidence>
<evidence type="ECO:0000313" key="8">
    <source>
        <dbReference type="EMBL" id="THU90640.1"/>
    </source>
</evidence>
<dbReference type="EMBL" id="ML179329">
    <property type="protein sequence ID" value="THU90640.1"/>
    <property type="molecule type" value="Genomic_DNA"/>
</dbReference>
<dbReference type="Pfam" id="PF01185">
    <property type="entry name" value="Hydrophobin"/>
    <property type="match status" value="1"/>
</dbReference>
<name>A0A4S8LNH6_DENBC</name>
<gene>
    <name evidence="8" type="ORF">K435DRAFT_760161</name>
</gene>
<evidence type="ECO:0000256" key="2">
    <source>
        <dbReference type="ARBA" id="ARBA00010446"/>
    </source>
</evidence>
<dbReference type="InterPro" id="IPR001338">
    <property type="entry name" value="Class_I_Hydrophobin"/>
</dbReference>
<dbReference type="AlphaFoldDB" id="A0A4S8LNH6"/>
<dbReference type="GO" id="GO:0005199">
    <property type="term" value="F:structural constituent of cell wall"/>
    <property type="evidence" value="ECO:0007669"/>
    <property type="project" value="InterPro"/>
</dbReference>
<evidence type="ECO:0000256" key="4">
    <source>
        <dbReference type="ARBA" id="ARBA00022525"/>
    </source>
</evidence>
<dbReference type="Proteomes" id="UP000297245">
    <property type="component" value="Unassembled WGS sequence"/>
</dbReference>
<evidence type="ECO:0000256" key="6">
    <source>
        <dbReference type="ARBA" id="ARBA00023157"/>
    </source>
</evidence>
<evidence type="ECO:0000256" key="1">
    <source>
        <dbReference type="ARBA" id="ARBA00004191"/>
    </source>
</evidence>
<keyword evidence="4 7" id="KW-0964">Secreted</keyword>
<keyword evidence="3 7" id="KW-0134">Cell wall</keyword>
<evidence type="ECO:0000256" key="7">
    <source>
        <dbReference type="RuleBase" id="RU365009"/>
    </source>
</evidence>
<dbReference type="CDD" id="cd23507">
    <property type="entry name" value="hydrophobin_I"/>
    <property type="match status" value="1"/>
</dbReference>